<dbReference type="InterPro" id="IPR019734">
    <property type="entry name" value="TPR_rpt"/>
</dbReference>
<name>A0A9D5JZM9_9BACT</name>
<keyword evidence="3" id="KW-0472">Membrane</keyword>
<feature type="domain" description="Outer membrane lipoprotein BamD-like" evidence="4">
    <location>
        <begin position="220"/>
        <end position="292"/>
    </location>
</feature>
<keyword evidence="3" id="KW-1133">Transmembrane helix</keyword>
<sequence>MKRIRINLDTISDLDLQLARNPQVIPLLDEIIALSPAERARKLTSLQRNMQHGTASAVEEHVQAKLLEPNKAEWIRVLHKNLPSIEKALQARNQYLQQASGHPAPPSSTASPENSVPHGAYPTELLEFLTQKPPAPPPQAKAPPPLSRQAQRAAERRSVLTAKDIGISFGLLVCFVLSLWYTLATDQTPPSLQTFDAQMQETSSLVSGESSPPHPQLQAEFETALQAVRLGNFDQGEAHLLELITAYPHSPQAQQAYLTLADTYRQRQNNPDEALKYYQRFLETYPHSRQAGLAQLKMGFCYEDMEDFSSAQDIYRLLLSQTAPHSRLSQLARARLSTLEQAQTASSP</sequence>
<evidence type="ECO:0000256" key="3">
    <source>
        <dbReference type="SAM" id="Phobius"/>
    </source>
</evidence>
<dbReference type="SUPFAM" id="SSF48452">
    <property type="entry name" value="TPR-like"/>
    <property type="match status" value="1"/>
</dbReference>
<comment type="caution">
    <text evidence="5">The sequence shown here is derived from an EMBL/GenBank/DDBJ whole genome shotgun (WGS) entry which is preliminary data.</text>
</comment>
<keyword evidence="3" id="KW-0812">Transmembrane</keyword>
<protein>
    <submittedName>
        <fullName evidence="5">Tetratricopeptide repeat protein</fullName>
    </submittedName>
</protein>
<dbReference type="InterPro" id="IPR011990">
    <property type="entry name" value="TPR-like_helical_dom_sf"/>
</dbReference>
<accession>A0A9D5JZM9</accession>
<evidence type="ECO:0000256" key="2">
    <source>
        <dbReference type="SAM" id="MobiDB-lite"/>
    </source>
</evidence>
<dbReference type="Proteomes" id="UP000649604">
    <property type="component" value="Unassembled WGS sequence"/>
</dbReference>
<feature type="transmembrane region" description="Helical" evidence="3">
    <location>
        <begin position="165"/>
        <end position="183"/>
    </location>
</feature>
<evidence type="ECO:0000313" key="5">
    <source>
        <dbReference type="EMBL" id="MBD3326737.1"/>
    </source>
</evidence>
<reference evidence="5" key="1">
    <citation type="submission" date="2019-11" db="EMBL/GenBank/DDBJ databases">
        <title>Microbial mats filling the niche in hypersaline microbial mats.</title>
        <authorList>
            <person name="Wong H.L."/>
            <person name="Macleod F.I."/>
            <person name="White R.A. III"/>
            <person name="Burns B.P."/>
        </authorList>
    </citation>
    <scope>NUCLEOTIDE SEQUENCE</scope>
    <source>
        <strain evidence="5">Rbin_158</strain>
    </source>
</reference>
<dbReference type="Pfam" id="PF13174">
    <property type="entry name" value="TPR_6"/>
    <property type="match status" value="1"/>
</dbReference>
<organism evidence="5 6">
    <name type="scientific">candidate division KSB3 bacterium</name>
    <dbReference type="NCBI Taxonomy" id="2044937"/>
    <lineage>
        <taxon>Bacteria</taxon>
        <taxon>candidate division KSB3</taxon>
    </lineage>
</organism>
<evidence type="ECO:0000313" key="6">
    <source>
        <dbReference type="Proteomes" id="UP000649604"/>
    </source>
</evidence>
<feature type="region of interest" description="Disordered" evidence="2">
    <location>
        <begin position="97"/>
        <end position="153"/>
    </location>
</feature>
<dbReference type="EMBL" id="WJJP01000628">
    <property type="protein sequence ID" value="MBD3326737.1"/>
    <property type="molecule type" value="Genomic_DNA"/>
</dbReference>
<dbReference type="Pfam" id="PF13525">
    <property type="entry name" value="YfiO"/>
    <property type="match status" value="1"/>
</dbReference>
<gene>
    <name evidence="5" type="ORF">GF339_19290</name>
</gene>
<dbReference type="Gene3D" id="1.25.40.10">
    <property type="entry name" value="Tetratricopeptide repeat domain"/>
    <property type="match status" value="1"/>
</dbReference>
<evidence type="ECO:0000256" key="1">
    <source>
        <dbReference type="ARBA" id="ARBA00022729"/>
    </source>
</evidence>
<keyword evidence="1" id="KW-0732">Signal</keyword>
<dbReference type="InterPro" id="IPR039565">
    <property type="entry name" value="BamD-like"/>
</dbReference>
<proteinExistence type="predicted"/>
<evidence type="ECO:0000259" key="4">
    <source>
        <dbReference type="Pfam" id="PF13525"/>
    </source>
</evidence>
<feature type="compositionally biased region" description="Pro residues" evidence="2">
    <location>
        <begin position="133"/>
        <end position="146"/>
    </location>
</feature>
<dbReference type="AlphaFoldDB" id="A0A9D5JZM9"/>